<dbReference type="InterPro" id="IPR050979">
    <property type="entry name" value="LD-transpeptidase"/>
</dbReference>
<accession>A0A1C5JML8</accession>
<dbReference type="Gene3D" id="2.60.40.3710">
    <property type="match status" value="1"/>
</dbReference>
<dbReference type="AlphaFoldDB" id="A0A1C5JML8"/>
<comment type="pathway">
    <text evidence="1 7">Cell wall biogenesis; peptidoglycan biosynthesis.</text>
</comment>
<sequence length="419" mass="44334">MGRFARAGAMVGALGLVASLALTGCGAGPKKAEFVDGAAPSASAGASADPSTPAAPTGPALSVSPVDGAKNRPVSSEIGAKLPDGGKVSSVTLTTADGKQVDGKLRTDGSSWVPSAPLKWGTRYTATVTATGADGQTSQGTSTFTTMAKPKSMISSGLYLFDDKTYGVAMPVVAEFHPGIPKKDRAAVQKRMFVSTDPPQPGAWHWVDNGTQAYYRAPEYWKPGTTLTVRIALAGIPLSNGRYGNVDRKATAKIGRAFEMKVDNADKQMRVYEDGQLVRTLPVSLGKRKTPSSSGTMVVMEKKESTVFDTRDDPDPENRYVTEIDFAQRLTWGGEYIHAAPWSEHVQGRQNVSHGCVNVSMANARWLFGKTKIGDPITIKGTERRLAPGNGWTAWSVSWSEFIKGSALPVPDGGAGPTL</sequence>
<dbReference type="Pfam" id="PF03734">
    <property type="entry name" value="YkuD"/>
    <property type="match status" value="1"/>
</dbReference>
<dbReference type="GO" id="GO:0071555">
    <property type="term" value="P:cell wall organization"/>
    <property type="evidence" value="ECO:0007669"/>
    <property type="project" value="UniProtKB-UniRule"/>
</dbReference>
<evidence type="ECO:0000256" key="6">
    <source>
        <dbReference type="ARBA" id="ARBA00023316"/>
    </source>
</evidence>
<evidence type="ECO:0000256" key="8">
    <source>
        <dbReference type="SAM" id="MobiDB-lite"/>
    </source>
</evidence>
<dbReference type="EMBL" id="LT607750">
    <property type="protein sequence ID" value="SCG71844.1"/>
    <property type="molecule type" value="Genomic_DNA"/>
</dbReference>
<dbReference type="CDD" id="cd16913">
    <property type="entry name" value="YkuD_like"/>
    <property type="match status" value="1"/>
</dbReference>
<reference evidence="11 12" key="1">
    <citation type="submission" date="2016-06" db="EMBL/GenBank/DDBJ databases">
        <authorList>
            <person name="Kjaerup R.B."/>
            <person name="Dalgaard T.S."/>
            <person name="Juul-Madsen H.R."/>
        </authorList>
    </citation>
    <scope>NUCLEOTIDE SEQUENCE [LARGE SCALE GENOMIC DNA]</scope>
    <source>
        <strain evidence="11 12">DSM 43904</strain>
    </source>
</reference>
<dbReference type="GO" id="GO:0018104">
    <property type="term" value="P:peptidoglycan-protein cross-linking"/>
    <property type="evidence" value="ECO:0007669"/>
    <property type="project" value="TreeGrafter"/>
</dbReference>
<feature type="compositionally biased region" description="Low complexity" evidence="8">
    <location>
        <begin position="40"/>
        <end position="60"/>
    </location>
</feature>
<dbReference type="PROSITE" id="PS52029">
    <property type="entry name" value="LD_TPASE"/>
    <property type="match status" value="1"/>
</dbReference>
<proteinExistence type="predicted"/>
<keyword evidence="3 7" id="KW-0133">Cell shape</keyword>
<protein>
    <submittedName>
        <fullName evidence="11">Lipoprotein-anchoring transpeptidase ErfK/SrfK</fullName>
    </submittedName>
</protein>
<evidence type="ECO:0000259" key="10">
    <source>
        <dbReference type="PROSITE" id="PS52029"/>
    </source>
</evidence>
<evidence type="ECO:0000256" key="9">
    <source>
        <dbReference type="SAM" id="SignalP"/>
    </source>
</evidence>
<evidence type="ECO:0000256" key="7">
    <source>
        <dbReference type="PROSITE-ProRule" id="PRU01373"/>
    </source>
</evidence>
<name>A0A1C5JML8_9ACTN</name>
<gene>
    <name evidence="11" type="ORF">GA0070609_4633</name>
</gene>
<dbReference type="Gene3D" id="2.60.40.3780">
    <property type="match status" value="1"/>
</dbReference>
<feature type="chain" id="PRO_5039397851" evidence="9">
    <location>
        <begin position="24"/>
        <end position="419"/>
    </location>
</feature>
<feature type="signal peptide" evidence="9">
    <location>
        <begin position="1"/>
        <end position="23"/>
    </location>
</feature>
<dbReference type="GO" id="GO:0016746">
    <property type="term" value="F:acyltransferase activity"/>
    <property type="evidence" value="ECO:0007669"/>
    <property type="project" value="UniProtKB-KW"/>
</dbReference>
<feature type="active site" description="Proton donor/acceptor" evidence="7">
    <location>
        <position position="338"/>
    </location>
</feature>
<keyword evidence="2" id="KW-0808">Transferase</keyword>
<evidence type="ECO:0000256" key="2">
    <source>
        <dbReference type="ARBA" id="ARBA00022679"/>
    </source>
</evidence>
<dbReference type="Proteomes" id="UP000198217">
    <property type="component" value="Chromosome I"/>
</dbReference>
<feature type="domain" description="L,D-TPase catalytic" evidence="10">
    <location>
        <begin position="258"/>
        <end position="380"/>
    </location>
</feature>
<keyword evidence="12" id="KW-1185">Reference proteome</keyword>
<dbReference type="CDD" id="cd13432">
    <property type="entry name" value="LDT_IgD_like_2"/>
    <property type="match status" value="1"/>
</dbReference>
<dbReference type="PANTHER" id="PTHR30582:SF2">
    <property type="entry name" value="L,D-TRANSPEPTIDASE YCIB-RELATED"/>
    <property type="match status" value="1"/>
</dbReference>
<dbReference type="GO" id="GO:0008360">
    <property type="term" value="P:regulation of cell shape"/>
    <property type="evidence" value="ECO:0007669"/>
    <property type="project" value="UniProtKB-UniRule"/>
</dbReference>
<evidence type="ECO:0000313" key="11">
    <source>
        <dbReference type="EMBL" id="SCG71844.1"/>
    </source>
</evidence>
<evidence type="ECO:0000313" key="12">
    <source>
        <dbReference type="Proteomes" id="UP000198217"/>
    </source>
</evidence>
<dbReference type="GO" id="GO:0005576">
    <property type="term" value="C:extracellular region"/>
    <property type="evidence" value="ECO:0007669"/>
    <property type="project" value="TreeGrafter"/>
</dbReference>
<dbReference type="InterPro" id="IPR041280">
    <property type="entry name" value="Big_10"/>
</dbReference>
<keyword evidence="4 7" id="KW-0573">Peptidoglycan synthesis</keyword>
<evidence type="ECO:0000256" key="1">
    <source>
        <dbReference type="ARBA" id="ARBA00004752"/>
    </source>
</evidence>
<keyword evidence="6 7" id="KW-0961">Cell wall biogenesis/degradation</keyword>
<organism evidence="11 12">
    <name type="scientific">Micromonospora echinaurantiaca</name>
    <dbReference type="NCBI Taxonomy" id="47857"/>
    <lineage>
        <taxon>Bacteria</taxon>
        <taxon>Bacillati</taxon>
        <taxon>Actinomycetota</taxon>
        <taxon>Actinomycetes</taxon>
        <taxon>Micromonosporales</taxon>
        <taxon>Micromonosporaceae</taxon>
        <taxon>Micromonospora</taxon>
    </lineage>
</organism>
<feature type="active site" description="Nucleophile" evidence="7">
    <location>
        <position position="356"/>
    </location>
</feature>
<dbReference type="InterPro" id="IPR038063">
    <property type="entry name" value="Transpep_catalytic_dom"/>
</dbReference>
<dbReference type="RefSeq" id="WP_088995662.1">
    <property type="nucleotide sequence ID" value="NZ_LT607750.1"/>
</dbReference>
<dbReference type="Gene3D" id="2.40.440.10">
    <property type="entry name" value="L,D-transpeptidase catalytic domain-like"/>
    <property type="match status" value="1"/>
</dbReference>
<dbReference type="InterPro" id="IPR005490">
    <property type="entry name" value="LD_TPept_cat_dom"/>
</dbReference>
<keyword evidence="9" id="KW-0732">Signal</keyword>
<evidence type="ECO:0000256" key="5">
    <source>
        <dbReference type="ARBA" id="ARBA00023315"/>
    </source>
</evidence>
<evidence type="ECO:0000256" key="3">
    <source>
        <dbReference type="ARBA" id="ARBA00022960"/>
    </source>
</evidence>
<dbReference type="UniPathway" id="UPA00219"/>
<evidence type="ECO:0000256" key="4">
    <source>
        <dbReference type="ARBA" id="ARBA00022984"/>
    </source>
</evidence>
<dbReference type="GO" id="GO:0071972">
    <property type="term" value="F:peptidoglycan L,D-transpeptidase activity"/>
    <property type="evidence" value="ECO:0007669"/>
    <property type="project" value="TreeGrafter"/>
</dbReference>
<dbReference type="SUPFAM" id="SSF141523">
    <property type="entry name" value="L,D-transpeptidase catalytic domain-like"/>
    <property type="match status" value="1"/>
</dbReference>
<keyword evidence="5" id="KW-0012">Acyltransferase</keyword>
<dbReference type="PANTHER" id="PTHR30582">
    <property type="entry name" value="L,D-TRANSPEPTIDASE"/>
    <property type="match status" value="1"/>
</dbReference>
<keyword evidence="11" id="KW-0449">Lipoprotein</keyword>
<dbReference type="Pfam" id="PF17964">
    <property type="entry name" value="Big_10"/>
    <property type="match status" value="1"/>
</dbReference>
<dbReference type="PROSITE" id="PS51257">
    <property type="entry name" value="PROKAR_LIPOPROTEIN"/>
    <property type="match status" value="1"/>
</dbReference>
<feature type="region of interest" description="Disordered" evidence="8">
    <location>
        <begin position="40"/>
        <end position="89"/>
    </location>
</feature>